<dbReference type="WBParaSite" id="EEL_0000410201-mRNA-1">
    <property type="protein sequence ID" value="EEL_0000410201-mRNA-1"/>
    <property type="gene ID" value="EEL_0000410201"/>
</dbReference>
<feature type="domain" description="MSP" evidence="1">
    <location>
        <begin position="7"/>
        <end position="116"/>
    </location>
</feature>
<reference evidence="3" key="1">
    <citation type="submission" date="2017-02" db="UniProtKB">
        <authorList>
            <consortium name="WormBaseParasite"/>
        </authorList>
    </citation>
    <scope>IDENTIFICATION</scope>
</reference>
<accession>A0A0R3RQX5</accession>
<dbReference type="InterPro" id="IPR051774">
    <property type="entry name" value="Sperm-specific_class_P"/>
</dbReference>
<evidence type="ECO:0000313" key="2">
    <source>
        <dbReference type="Proteomes" id="UP000050640"/>
    </source>
</evidence>
<organism evidence="2 3">
    <name type="scientific">Elaeophora elaphi</name>
    <dbReference type="NCBI Taxonomy" id="1147741"/>
    <lineage>
        <taxon>Eukaryota</taxon>
        <taxon>Metazoa</taxon>
        <taxon>Ecdysozoa</taxon>
        <taxon>Nematoda</taxon>
        <taxon>Chromadorea</taxon>
        <taxon>Rhabditida</taxon>
        <taxon>Spirurina</taxon>
        <taxon>Spiruromorpha</taxon>
        <taxon>Filarioidea</taxon>
        <taxon>Onchocercidae</taxon>
        <taxon>Elaeophora</taxon>
    </lineage>
</organism>
<dbReference type="PANTHER" id="PTHR22947:SF12">
    <property type="entry name" value="MAJOR SPERM PROTEIN"/>
    <property type="match status" value="1"/>
</dbReference>
<dbReference type="InterPro" id="IPR000535">
    <property type="entry name" value="MSP_dom"/>
</dbReference>
<dbReference type="AlphaFoldDB" id="A0A0R3RQX5"/>
<name>A0A0R3RQX5_9BILA</name>
<dbReference type="SUPFAM" id="SSF49354">
    <property type="entry name" value="PapD-like"/>
    <property type="match status" value="1"/>
</dbReference>
<evidence type="ECO:0000259" key="1">
    <source>
        <dbReference type="PROSITE" id="PS50202"/>
    </source>
</evidence>
<dbReference type="InterPro" id="IPR013783">
    <property type="entry name" value="Ig-like_fold"/>
</dbReference>
<sequence>LYSEEEQLAVEPKDLRWSGEGGYQTVQLRNITNDRLAVKVKCSDNQLYRVNPVFGFIDPGEQLKVDIMRREAVPKVDKIIFVSVHANKDDIFPKPLFKRSKDCQKMVMLPLLVARV</sequence>
<dbReference type="Proteomes" id="UP000050640">
    <property type="component" value="Unplaced"/>
</dbReference>
<evidence type="ECO:0000313" key="3">
    <source>
        <dbReference type="WBParaSite" id="EEL_0000410201-mRNA-1"/>
    </source>
</evidence>
<dbReference type="STRING" id="1147741.A0A0R3RQX5"/>
<proteinExistence type="predicted"/>
<dbReference type="Gene3D" id="2.60.40.10">
    <property type="entry name" value="Immunoglobulins"/>
    <property type="match status" value="1"/>
</dbReference>
<protein>
    <submittedName>
        <fullName evidence="3">MSP domain-containing protein</fullName>
    </submittedName>
</protein>
<keyword evidence="2" id="KW-1185">Reference proteome</keyword>
<dbReference type="InterPro" id="IPR008962">
    <property type="entry name" value="PapD-like_sf"/>
</dbReference>
<dbReference type="PANTHER" id="PTHR22947">
    <property type="entry name" value="MAJOR SPERM PROTEIN"/>
    <property type="match status" value="1"/>
</dbReference>
<dbReference type="PROSITE" id="PS50202">
    <property type="entry name" value="MSP"/>
    <property type="match status" value="1"/>
</dbReference>
<dbReference type="Pfam" id="PF00635">
    <property type="entry name" value="Motile_Sperm"/>
    <property type="match status" value="1"/>
</dbReference>